<dbReference type="PANTHER" id="PTHR41521">
    <property type="match status" value="1"/>
</dbReference>
<evidence type="ECO:0000259" key="1">
    <source>
        <dbReference type="Pfam" id="PF07045"/>
    </source>
</evidence>
<keyword evidence="3" id="KW-1185">Reference proteome</keyword>
<dbReference type="SUPFAM" id="SSF54909">
    <property type="entry name" value="Dimeric alpha+beta barrel"/>
    <property type="match status" value="1"/>
</dbReference>
<dbReference type="EMBL" id="JBHUKU010000020">
    <property type="protein sequence ID" value="MFD2463176.1"/>
    <property type="molecule type" value="Genomic_DNA"/>
</dbReference>
<sequence>MPAYVLVEAEELDEERALEYRALAQRSIHQYGGVYRLRGVVPEAAEGTWPSPARVTTLVEFPDMTRLREWYGSPEYQHAKAVREGAIEVRLLFAEDRTE</sequence>
<reference evidence="3" key="1">
    <citation type="journal article" date="2019" name="Int. J. Syst. Evol. Microbiol.">
        <title>The Global Catalogue of Microorganisms (GCM) 10K type strain sequencing project: providing services to taxonomists for standard genome sequencing and annotation.</title>
        <authorList>
            <consortium name="The Broad Institute Genomics Platform"/>
            <consortium name="The Broad Institute Genome Sequencing Center for Infectious Disease"/>
            <person name="Wu L."/>
            <person name="Ma J."/>
        </authorList>
    </citation>
    <scope>NUCLEOTIDE SEQUENCE [LARGE SCALE GENOMIC DNA]</scope>
    <source>
        <strain evidence="3">CGMCC 4.7643</strain>
    </source>
</reference>
<evidence type="ECO:0000313" key="3">
    <source>
        <dbReference type="Proteomes" id="UP001597419"/>
    </source>
</evidence>
<accession>A0ABW5GQN2</accession>
<dbReference type="InterPro" id="IPR010753">
    <property type="entry name" value="DUF1330"/>
</dbReference>
<protein>
    <submittedName>
        <fullName evidence="2">DUF1330 domain-containing protein</fullName>
    </submittedName>
</protein>
<dbReference type="InterPro" id="IPR011008">
    <property type="entry name" value="Dimeric_a/b-barrel"/>
</dbReference>
<gene>
    <name evidence="2" type="ORF">ACFSYJ_31510</name>
</gene>
<name>A0ABW5GQN2_9PSEU</name>
<evidence type="ECO:0000313" key="2">
    <source>
        <dbReference type="EMBL" id="MFD2463176.1"/>
    </source>
</evidence>
<dbReference type="RefSeq" id="WP_345392204.1">
    <property type="nucleotide sequence ID" value="NZ_BAABHG010000005.1"/>
</dbReference>
<feature type="domain" description="DUF1330" evidence="1">
    <location>
        <begin position="2"/>
        <end position="95"/>
    </location>
</feature>
<proteinExistence type="predicted"/>
<dbReference type="Gene3D" id="3.30.70.100">
    <property type="match status" value="1"/>
</dbReference>
<comment type="caution">
    <text evidence="2">The sequence shown here is derived from an EMBL/GenBank/DDBJ whole genome shotgun (WGS) entry which is preliminary data.</text>
</comment>
<dbReference type="PANTHER" id="PTHR41521:SF4">
    <property type="entry name" value="BLR0684 PROTEIN"/>
    <property type="match status" value="1"/>
</dbReference>
<dbReference type="Proteomes" id="UP001597419">
    <property type="component" value="Unassembled WGS sequence"/>
</dbReference>
<organism evidence="2 3">
    <name type="scientific">Amycolatopsis samaneae</name>
    <dbReference type="NCBI Taxonomy" id="664691"/>
    <lineage>
        <taxon>Bacteria</taxon>
        <taxon>Bacillati</taxon>
        <taxon>Actinomycetota</taxon>
        <taxon>Actinomycetes</taxon>
        <taxon>Pseudonocardiales</taxon>
        <taxon>Pseudonocardiaceae</taxon>
        <taxon>Amycolatopsis</taxon>
    </lineage>
</organism>
<dbReference type="Pfam" id="PF07045">
    <property type="entry name" value="DUF1330"/>
    <property type="match status" value="1"/>
</dbReference>